<evidence type="ECO:0000256" key="1">
    <source>
        <dbReference type="ARBA" id="ARBA00009104"/>
    </source>
</evidence>
<dbReference type="Proteomes" id="UP001597058">
    <property type="component" value="Unassembled WGS sequence"/>
</dbReference>
<dbReference type="Gene3D" id="3.40.50.300">
    <property type="entry name" value="P-loop containing nucleotide triphosphate hydrolases"/>
    <property type="match status" value="1"/>
</dbReference>
<evidence type="ECO:0000313" key="9">
    <source>
        <dbReference type="EMBL" id="MFD1313317.1"/>
    </source>
</evidence>
<dbReference type="InterPro" id="IPR027417">
    <property type="entry name" value="P-loop_NTPase"/>
</dbReference>
<dbReference type="InterPro" id="IPR010488">
    <property type="entry name" value="Zeta_toxin_domain"/>
</dbReference>
<gene>
    <name evidence="9" type="ORF">ACFQ5X_47330</name>
</gene>
<protein>
    <recommendedName>
        <fullName evidence="5">UDP-N-acetylglucosamine kinase</fullName>
        <ecNumber evidence="2">2.7.1.176</ecNumber>
    </recommendedName>
    <alternativeName>
        <fullName evidence="5">UDP-N-acetylglucosamine kinase</fullName>
    </alternativeName>
</protein>
<evidence type="ECO:0000259" key="8">
    <source>
        <dbReference type="Pfam" id="PF06414"/>
    </source>
</evidence>
<comment type="similarity">
    <text evidence="1">Belongs to the zeta toxin family.</text>
</comment>
<keyword evidence="3" id="KW-0547">Nucleotide-binding</keyword>
<keyword evidence="4" id="KW-0067">ATP-binding</keyword>
<evidence type="ECO:0000256" key="6">
    <source>
        <dbReference type="ARBA" id="ARBA00048178"/>
    </source>
</evidence>
<organism evidence="9 10">
    <name type="scientific">Streptomyces kaempferi</name>
    <dbReference type="NCBI Taxonomy" id="333725"/>
    <lineage>
        <taxon>Bacteria</taxon>
        <taxon>Bacillati</taxon>
        <taxon>Actinomycetota</taxon>
        <taxon>Actinomycetes</taxon>
        <taxon>Kitasatosporales</taxon>
        <taxon>Streptomycetaceae</taxon>
        <taxon>Streptomyces</taxon>
    </lineage>
</organism>
<dbReference type="EC" id="2.7.1.176" evidence="2"/>
<sequence>MARAGRQRHDARDGPGAPRPRTLRRRGAVDRDTYKTVHPHYAALLAEDVRTAGDLPLAGPGRSPRPRPIDDVVVEEALTDPAGWLATLAAYRIEIVALAVPEAVSQLGGVDRYLWLAKEGRARYVGWDNHDACAAALPAVLADSRPGARPTKSTVQRRGRTANPLVAGLPRTMCMSIPRVAACSARC</sequence>
<feature type="domain" description="Zeta toxin" evidence="8">
    <location>
        <begin position="72"/>
        <end position="160"/>
    </location>
</feature>
<feature type="region of interest" description="Disordered" evidence="7">
    <location>
        <begin position="1"/>
        <end position="30"/>
    </location>
</feature>
<evidence type="ECO:0000256" key="4">
    <source>
        <dbReference type="ARBA" id="ARBA00022840"/>
    </source>
</evidence>
<evidence type="ECO:0000313" key="10">
    <source>
        <dbReference type="Proteomes" id="UP001597058"/>
    </source>
</evidence>
<evidence type="ECO:0000256" key="5">
    <source>
        <dbReference type="ARBA" id="ARBA00032897"/>
    </source>
</evidence>
<comment type="catalytic activity">
    <reaction evidence="6">
        <text>UDP-N-acetyl-alpha-D-glucosamine + ATP = UDP-N-acetyl-alpha-D-glucosamine 3'-phosphate + ADP + H(+)</text>
        <dbReference type="Rhea" id="RHEA:32671"/>
        <dbReference type="ChEBI" id="CHEBI:15378"/>
        <dbReference type="ChEBI" id="CHEBI:30616"/>
        <dbReference type="ChEBI" id="CHEBI:57705"/>
        <dbReference type="ChEBI" id="CHEBI:64353"/>
        <dbReference type="ChEBI" id="CHEBI:456216"/>
        <dbReference type="EC" id="2.7.1.176"/>
    </reaction>
</comment>
<reference evidence="10" key="1">
    <citation type="journal article" date="2019" name="Int. J. Syst. Evol. Microbiol.">
        <title>The Global Catalogue of Microorganisms (GCM) 10K type strain sequencing project: providing services to taxonomists for standard genome sequencing and annotation.</title>
        <authorList>
            <consortium name="The Broad Institute Genomics Platform"/>
            <consortium name="The Broad Institute Genome Sequencing Center for Infectious Disease"/>
            <person name="Wu L."/>
            <person name="Ma J."/>
        </authorList>
    </citation>
    <scope>NUCLEOTIDE SEQUENCE [LARGE SCALE GENOMIC DNA]</scope>
    <source>
        <strain evidence="10">CGMCC 4.7020</strain>
    </source>
</reference>
<evidence type="ECO:0000256" key="3">
    <source>
        <dbReference type="ARBA" id="ARBA00022741"/>
    </source>
</evidence>
<proteinExistence type="inferred from homology"/>
<dbReference type="Pfam" id="PF06414">
    <property type="entry name" value="Zeta_toxin"/>
    <property type="match status" value="1"/>
</dbReference>
<keyword evidence="10" id="KW-1185">Reference proteome</keyword>
<accession>A0ABW3XUR4</accession>
<name>A0ABW3XUR4_9ACTN</name>
<dbReference type="EMBL" id="JBHTMM010000182">
    <property type="protein sequence ID" value="MFD1313317.1"/>
    <property type="molecule type" value="Genomic_DNA"/>
</dbReference>
<evidence type="ECO:0000256" key="7">
    <source>
        <dbReference type="SAM" id="MobiDB-lite"/>
    </source>
</evidence>
<comment type="caution">
    <text evidence="9">The sequence shown here is derived from an EMBL/GenBank/DDBJ whole genome shotgun (WGS) entry which is preliminary data.</text>
</comment>
<evidence type="ECO:0000256" key="2">
    <source>
        <dbReference type="ARBA" id="ARBA00011963"/>
    </source>
</evidence>
<dbReference type="RefSeq" id="WP_381241780.1">
    <property type="nucleotide sequence ID" value="NZ_JBHSKH010000102.1"/>
</dbReference>